<sequence>MDAFEVLHTRRSIRQFLNRPVGEDLVKELLSAAMSAPTAGGIQPWRFVVITDREKLDKIPDFHPYAGMIKQAPLAILVCGDTTSANYGKYWVQDCSAAMENLLLAARAKELASLWCGVHPVPEREQAFRELFNLPDTVSPLGLAILGYSETPFSHKKRYDEQKVHYNVW</sequence>
<feature type="domain" description="Nitroreductase" evidence="3">
    <location>
        <begin position="66"/>
        <end position="148"/>
    </location>
</feature>
<name>E5Y3S9_BILW3</name>
<dbReference type="EMBL" id="ADCP02000001">
    <property type="protein sequence ID" value="EFV45341.1"/>
    <property type="molecule type" value="Genomic_DNA"/>
</dbReference>
<evidence type="ECO:0000256" key="2">
    <source>
        <dbReference type="ARBA" id="ARBA00023002"/>
    </source>
</evidence>
<dbReference type="STRING" id="563192.HMPREF0179_00840"/>
<evidence type="ECO:0000256" key="1">
    <source>
        <dbReference type="ARBA" id="ARBA00007118"/>
    </source>
</evidence>
<dbReference type="GO" id="GO:0016491">
    <property type="term" value="F:oxidoreductase activity"/>
    <property type="evidence" value="ECO:0007669"/>
    <property type="project" value="UniProtKB-KW"/>
</dbReference>
<organism evidence="4 5">
    <name type="scientific">Bilophila wadsworthia (strain 3_1_6)</name>
    <dbReference type="NCBI Taxonomy" id="563192"/>
    <lineage>
        <taxon>Bacteria</taxon>
        <taxon>Pseudomonadati</taxon>
        <taxon>Thermodesulfobacteriota</taxon>
        <taxon>Desulfovibrionia</taxon>
        <taxon>Desulfovibrionales</taxon>
        <taxon>Desulfovibrionaceae</taxon>
        <taxon>Bilophila</taxon>
    </lineage>
</organism>
<dbReference type="SUPFAM" id="SSF55469">
    <property type="entry name" value="FMN-dependent nitroreductase-like"/>
    <property type="match status" value="1"/>
</dbReference>
<protein>
    <recommendedName>
        <fullName evidence="3">Nitroreductase domain-containing protein</fullName>
    </recommendedName>
</protein>
<reference evidence="4 5" key="2">
    <citation type="submission" date="2013-04" db="EMBL/GenBank/DDBJ databases">
        <title>The Genome Sequence of Bilophila wadsworthia 3_1_6.</title>
        <authorList>
            <consortium name="The Broad Institute Genomics Platform"/>
            <person name="Earl A."/>
            <person name="Ward D."/>
            <person name="Feldgarden M."/>
            <person name="Gevers D."/>
            <person name="Sibley C."/>
            <person name="Strauss J."/>
            <person name="Allen-Vercoe E."/>
            <person name="Walker B."/>
            <person name="Young S."/>
            <person name="Zeng Q."/>
            <person name="Gargeya S."/>
            <person name="Fitzgerald M."/>
            <person name="Haas B."/>
            <person name="Abouelleil A."/>
            <person name="Allen A.W."/>
            <person name="Alvarado L."/>
            <person name="Arachchi H.M."/>
            <person name="Berlin A.M."/>
            <person name="Chapman S.B."/>
            <person name="Gainer-Dewar J."/>
            <person name="Goldberg J."/>
            <person name="Griggs A."/>
            <person name="Gujja S."/>
            <person name="Hansen M."/>
            <person name="Howarth C."/>
            <person name="Imamovic A."/>
            <person name="Ireland A."/>
            <person name="Larimer J."/>
            <person name="McCowan C."/>
            <person name="Murphy C."/>
            <person name="Pearson M."/>
            <person name="Poon T.W."/>
            <person name="Priest M."/>
            <person name="Roberts A."/>
            <person name="Saif S."/>
            <person name="Shea T."/>
            <person name="Sisk P."/>
            <person name="Sykes S."/>
            <person name="Wortman J."/>
            <person name="Nusbaum C."/>
            <person name="Birren B."/>
        </authorList>
    </citation>
    <scope>NUCLEOTIDE SEQUENCE [LARGE SCALE GENOMIC DNA]</scope>
    <source>
        <strain evidence="4 5">3_1_6</strain>
    </source>
</reference>
<dbReference type="AlphaFoldDB" id="E5Y3S9"/>
<dbReference type="PANTHER" id="PTHR43673:SF10">
    <property type="entry name" value="NADH DEHYDROGENASE_NAD(P)H NITROREDUCTASE XCC3605-RELATED"/>
    <property type="match status" value="1"/>
</dbReference>
<comment type="caution">
    <text evidence="4">The sequence shown here is derived from an EMBL/GenBank/DDBJ whole genome shotgun (WGS) entry which is preliminary data.</text>
</comment>
<gene>
    <name evidence="4" type="ORF">HMPREF0179_00840</name>
</gene>
<dbReference type="Gene3D" id="3.40.109.10">
    <property type="entry name" value="NADH Oxidase"/>
    <property type="match status" value="1"/>
</dbReference>
<keyword evidence="2" id="KW-0560">Oxidoreductase</keyword>
<dbReference type="Proteomes" id="UP000006034">
    <property type="component" value="Unassembled WGS sequence"/>
</dbReference>
<dbReference type="HOGENOM" id="CLU_070764_7_3_7"/>
<dbReference type="eggNOG" id="COG0778">
    <property type="taxonomic scope" value="Bacteria"/>
</dbReference>
<evidence type="ECO:0000259" key="3">
    <source>
        <dbReference type="Pfam" id="PF00881"/>
    </source>
</evidence>
<dbReference type="Pfam" id="PF00881">
    <property type="entry name" value="Nitroreductase"/>
    <property type="match status" value="2"/>
</dbReference>
<proteinExistence type="inferred from homology"/>
<evidence type="ECO:0000313" key="4">
    <source>
        <dbReference type="EMBL" id="EFV45341.1"/>
    </source>
</evidence>
<keyword evidence="5" id="KW-1185">Reference proteome</keyword>
<feature type="domain" description="Nitroreductase" evidence="3">
    <location>
        <begin position="9"/>
        <end position="59"/>
    </location>
</feature>
<comment type="similarity">
    <text evidence="1">Belongs to the nitroreductase family.</text>
</comment>
<dbReference type="InterPro" id="IPR000415">
    <property type="entry name" value="Nitroreductase-like"/>
</dbReference>
<dbReference type="InterPro" id="IPR029479">
    <property type="entry name" value="Nitroreductase"/>
</dbReference>
<dbReference type="GeneID" id="78085975"/>
<evidence type="ECO:0000313" key="5">
    <source>
        <dbReference type="Proteomes" id="UP000006034"/>
    </source>
</evidence>
<dbReference type="OrthoDB" id="9798230at2"/>
<dbReference type="CDD" id="cd02150">
    <property type="entry name" value="nitroreductase"/>
    <property type="match status" value="1"/>
</dbReference>
<dbReference type="RefSeq" id="WP_005025339.1">
    <property type="nucleotide sequence ID" value="NZ_KE150238.1"/>
</dbReference>
<reference evidence="4 5" key="1">
    <citation type="submission" date="2010-10" db="EMBL/GenBank/DDBJ databases">
        <authorList>
            <consortium name="The Broad Institute Genome Sequencing Platform"/>
            <person name="Ward D."/>
            <person name="Earl A."/>
            <person name="Feldgarden M."/>
            <person name="Young S.K."/>
            <person name="Gargeya S."/>
            <person name="Zeng Q."/>
            <person name="Alvarado L."/>
            <person name="Berlin A."/>
            <person name="Bochicchio J."/>
            <person name="Chapman S.B."/>
            <person name="Chen Z."/>
            <person name="Freedman E."/>
            <person name="Gellesch M."/>
            <person name="Goldberg J."/>
            <person name="Griggs A."/>
            <person name="Gujja S."/>
            <person name="Heilman E."/>
            <person name="Heiman D."/>
            <person name="Howarth C."/>
            <person name="Mehta T."/>
            <person name="Neiman D."/>
            <person name="Pearson M."/>
            <person name="Roberts A."/>
            <person name="Saif S."/>
            <person name="Shea T."/>
            <person name="Shenoy N."/>
            <person name="Sisk P."/>
            <person name="Stolte C."/>
            <person name="Sykes S."/>
            <person name="White J."/>
            <person name="Yandava C."/>
            <person name="Allen-Vercoe E."/>
            <person name="Sibley C."/>
            <person name="Ambrose C.E."/>
            <person name="Strauss J."/>
            <person name="Daigneault M."/>
            <person name="Haas B."/>
            <person name="Nusbaum C."/>
            <person name="Birren B."/>
        </authorList>
    </citation>
    <scope>NUCLEOTIDE SEQUENCE [LARGE SCALE GENOMIC DNA]</scope>
    <source>
        <strain evidence="4 5">3_1_6</strain>
    </source>
</reference>
<accession>E5Y3S9</accession>
<dbReference type="PANTHER" id="PTHR43673">
    <property type="entry name" value="NAD(P)H NITROREDUCTASE YDGI-RELATED"/>
    <property type="match status" value="1"/>
</dbReference>